<reference evidence="2 3" key="1">
    <citation type="submission" date="2020-08" db="EMBL/GenBank/DDBJ databases">
        <title>Description of novel Pseudomonas species.</title>
        <authorList>
            <person name="Duman M."/>
            <person name="Mulet M."/>
            <person name="Altun S."/>
            <person name="Saticioglu I.B."/>
            <person name="Lalucat J."/>
            <person name="Garcia-Valdes E."/>
        </authorList>
    </citation>
    <scope>NUCLEOTIDE SEQUENCE [LARGE SCALE GENOMIC DNA]</scope>
    <source>
        <strain evidence="2 3">P66</strain>
    </source>
</reference>
<feature type="transmembrane region" description="Helical" evidence="1">
    <location>
        <begin position="28"/>
        <end position="47"/>
    </location>
</feature>
<dbReference type="Proteomes" id="UP000745663">
    <property type="component" value="Unassembled WGS sequence"/>
</dbReference>
<sequence>MLITEKWATKVTYTKVFLRTAPKRFNHLELPLIMTSVISTALCSFIGAEFDLVIIMVIIVMVGMFLTYWSPQGKAKLNAIEAEFGPRTSARIWQLCSDREAGLEPLDLAQVAGKVGEQKEVSAPVEK</sequence>
<keyword evidence="3" id="KW-1185">Reference proteome</keyword>
<evidence type="ECO:0000256" key="1">
    <source>
        <dbReference type="SAM" id="Phobius"/>
    </source>
</evidence>
<evidence type="ECO:0000313" key="2">
    <source>
        <dbReference type="EMBL" id="MBM5458723.1"/>
    </source>
</evidence>
<accession>A0ABS2C079</accession>
<proteinExistence type="predicted"/>
<keyword evidence="1" id="KW-1133">Transmembrane helix</keyword>
<name>A0ABS2C079_9PSED</name>
<keyword evidence="1" id="KW-0472">Membrane</keyword>
<dbReference type="EMBL" id="JACOPV010000008">
    <property type="protein sequence ID" value="MBM5458723.1"/>
    <property type="molecule type" value="Genomic_DNA"/>
</dbReference>
<organism evidence="2 3">
    <name type="scientific">Pseudomonas arcuscaelestis</name>
    <dbReference type="NCBI Taxonomy" id="2710591"/>
    <lineage>
        <taxon>Bacteria</taxon>
        <taxon>Pseudomonadati</taxon>
        <taxon>Pseudomonadota</taxon>
        <taxon>Gammaproteobacteria</taxon>
        <taxon>Pseudomonadales</taxon>
        <taxon>Pseudomonadaceae</taxon>
        <taxon>Pseudomonas</taxon>
    </lineage>
</organism>
<evidence type="ECO:0000313" key="3">
    <source>
        <dbReference type="Proteomes" id="UP000745663"/>
    </source>
</evidence>
<keyword evidence="1" id="KW-0812">Transmembrane</keyword>
<comment type="caution">
    <text evidence="2">The sequence shown here is derived from an EMBL/GenBank/DDBJ whole genome shotgun (WGS) entry which is preliminary data.</text>
</comment>
<feature type="transmembrane region" description="Helical" evidence="1">
    <location>
        <begin position="53"/>
        <end position="70"/>
    </location>
</feature>
<protein>
    <submittedName>
        <fullName evidence="2">Uncharacterized protein</fullName>
    </submittedName>
</protein>
<gene>
    <name evidence="2" type="ORF">H8F21_14235</name>
</gene>
<dbReference type="RefSeq" id="WP_203584661.1">
    <property type="nucleotide sequence ID" value="NZ_JACOPV010000008.1"/>
</dbReference>